<evidence type="ECO:0000259" key="6">
    <source>
        <dbReference type="Pfam" id="PF00884"/>
    </source>
</evidence>
<dbReference type="Pfam" id="PF00884">
    <property type="entry name" value="Sulfatase"/>
    <property type="match status" value="2"/>
</dbReference>
<gene>
    <name evidence="8" type="ORF">K4G66_22575</name>
</gene>
<name>A0AA49GK17_9BACT</name>
<evidence type="ECO:0000313" key="8">
    <source>
        <dbReference type="EMBL" id="WKN35166.1"/>
    </source>
</evidence>
<keyword evidence="3" id="KW-0378">Hydrolase</keyword>
<dbReference type="EMBL" id="CP120682">
    <property type="protein sequence ID" value="WKN35166.1"/>
    <property type="molecule type" value="Genomic_DNA"/>
</dbReference>
<dbReference type="InterPro" id="IPR000917">
    <property type="entry name" value="Sulfatase_N"/>
</dbReference>
<feature type="signal peptide" evidence="5">
    <location>
        <begin position="1"/>
        <end position="25"/>
    </location>
</feature>
<evidence type="ECO:0000256" key="1">
    <source>
        <dbReference type="ARBA" id="ARBA00008779"/>
    </source>
</evidence>
<dbReference type="GO" id="GO:0046872">
    <property type="term" value="F:metal ion binding"/>
    <property type="evidence" value="ECO:0007669"/>
    <property type="project" value="UniProtKB-KW"/>
</dbReference>
<evidence type="ECO:0000256" key="4">
    <source>
        <dbReference type="ARBA" id="ARBA00022837"/>
    </source>
</evidence>
<evidence type="ECO:0000256" key="2">
    <source>
        <dbReference type="ARBA" id="ARBA00022723"/>
    </source>
</evidence>
<feature type="domain" description="N-sulphoglucosamine sulphohydrolase C-terminal" evidence="7">
    <location>
        <begin position="392"/>
        <end position="432"/>
    </location>
</feature>
<keyword evidence="4" id="KW-0106">Calcium</keyword>
<protein>
    <submittedName>
        <fullName evidence="8">Sulfatase</fullName>
    </submittedName>
</protein>
<accession>A0AA49GK17</accession>
<dbReference type="GO" id="GO:0004065">
    <property type="term" value="F:arylsulfatase activity"/>
    <property type="evidence" value="ECO:0007669"/>
    <property type="project" value="TreeGrafter"/>
</dbReference>
<evidence type="ECO:0000256" key="3">
    <source>
        <dbReference type="ARBA" id="ARBA00022801"/>
    </source>
</evidence>
<dbReference type="AlphaFoldDB" id="A0AA49GK17"/>
<evidence type="ECO:0000259" key="7">
    <source>
        <dbReference type="Pfam" id="PF16347"/>
    </source>
</evidence>
<dbReference type="CDD" id="cd16027">
    <property type="entry name" value="SGSH"/>
    <property type="match status" value="1"/>
</dbReference>
<keyword evidence="2" id="KW-0479">Metal-binding</keyword>
<feature type="domain" description="Sulfatase N-terminal" evidence="6">
    <location>
        <begin position="34"/>
        <end position="136"/>
    </location>
</feature>
<dbReference type="Pfam" id="PF16347">
    <property type="entry name" value="SGSH_C"/>
    <property type="match status" value="1"/>
</dbReference>
<keyword evidence="5" id="KW-0732">Signal</keyword>
<proteinExistence type="inferred from homology"/>
<comment type="similarity">
    <text evidence="1">Belongs to the sulfatase family.</text>
</comment>
<reference evidence="8" key="2">
    <citation type="journal article" date="2024" name="Antonie Van Leeuwenhoek">
        <title>Roseihalotalea indica gen. nov., sp. nov., a halophilic Bacteroidetes from mesopelagic Southwest Indian Ocean with higher carbohydrate metabolic potential.</title>
        <authorList>
            <person name="Chen B."/>
            <person name="Zhang M."/>
            <person name="Lin D."/>
            <person name="Ye J."/>
            <person name="Tang K."/>
        </authorList>
    </citation>
    <scope>NUCLEOTIDE SEQUENCE</scope>
    <source>
        <strain evidence="8">TK19036</strain>
    </source>
</reference>
<dbReference type="PROSITE" id="PS00523">
    <property type="entry name" value="SULFATASE_1"/>
    <property type="match status" value="1"/>
</dbReference>
<feature type="domain" description="Sulfatase N-terminal" evidence="6">
    <location>
        <begin position="154"/>
        <end position="298"/>
    </location>
</feature>
<dbReference type="InterPro" id="IPR032506">
    <property type="entry name" value="SGSH_C"/>
</dbReference>
<dbReference type="InterPro" id="IPR017850">
    <property type="entry name" value="Alkaline_phosphatase_core_sf"/>
</dbReference>
<organism evidence="8">
    <name type="scientific">Roseihalotalea indica</name>
    <dbReference type="NCBI Taxonomy" id="2867963"/>
    <lineage>
        <taxon>Bacteria</taxon>
        <taxon>Pseudomonadati</taxon>
        <taxon>Bacteroidota</taxon>
        <taxon>Cytophagia</taxon>
        <taxon>Cytophagales</taxon>
        <taxon>Catalimonadaceae</taxon>
        <taxon>Roseihalotalea</taxon>
    </lineage>
</organism>
<dbReference type="Gene3D" id="3.40.720.10">
    <property type="entry name" value="Alkaline Phosphatase, subunit A"/>
    <property type="match status" value="1"/>
</dbReference>
<dbReference type="SUPFAM" id="SSF53649">
    <property type="entry name" value="Alkaline phosphatase-like"/>
    <property type="match status" value="1"/>
</dbReference>
<dbReference type="InterPro" id="IPR050738">
    <property type="entry name" value="Sulfatase"/>
</dbReference>
<dbReference type="PANTHER" id="PTHR42693">
    <property type="entry name" value="ARYLSULFATASE FAMILY MEMBER"/>
    <property type="match status" value="1"/>
</dbReference>
<reference evidence="8" key="1">
    <citation type="journal article" date="2023" name="Comput. Struct. Biotechnol. J.">
        <title>Discovery of a novel marine Bacteroidetes with a rich repertoire of carbohydrate-active enzymes.</title>
        <authorList>
            <person name="Chen B."/>
            <person name="Liu G."/>
            <person name="Chen Q."/>
            <person name="Wang H."/>
            <person name="Liu L."/>
            <person name="Tang K."/>
        </authorList>
    </citation>
    <scope>NUCLEOTIDE SEQUENCE</scope>
    <source>
        <strain evidence="8">TK19036</strain>
    </source>
</reference>
<evidence type="ECO:0000256" key="5">
    <source>
        <dbReference type="SAM" id="SignalP"/>
    </source>
</evidence>
<feature type="chain" id="PRO_5041419529" evidence="5">
    <location>
        <begin position="26"/>
        <end position="487"/>
    </location>
</feature>
<sequence length="487" mass="56475">MTTSIQKYTLLVFFTSSSFLSIAFAQSSDNADKPNIVWIMLEDWGYQLSCYDEPGIQTPYVDQLAEEGIRYTNAFCTAPVCSPSRSAMMTGFHQNYIGANQHRTQGPDFPKKPLPHGIKPMTHLLEEAGYFTCFMETRKTDYNFTYEGEIYQGKDWSERAEGQPFFAQLTFPGTHRRWQRDSINPISIDDVRLPPYYPQTELAKRDWANGLEAMQNVDRQVGEVLNRLEDEGLAENTLVFLIGDNGRCMPRGKQFLYDGGIQVPIIARWPGHIEARQVSDAMVMTIDITKTILDVAGAKPTHPLHGLNMLEDEINEREYIFAARDKMDSTHDAMRAIRSERYKLIHNLMPEWAYCQFNDYKERSYPVLALLNVMHLKGELTPEQDQFMADHKPEFELFDLQEDPYEMHNLADDPDYQEVKETLLAELNKWRKEINDQGVTEEFRGGGWPATYPTRSLEEWEEVLAKFQPWVFREPGEKMQHPFYPSH</sequence>
<dbReference type="PANTHER" id="PTHR42693:SF53">
    <property type="entry name" value="ENDO-4-O-SULFATASE"/>
    <property type="match status" value="1"/>
</dbReference>
<dbReference type="InterPro" id="IPR024607">
    <property type="entry name" value="Sulfatase_CS"/>
</dbReference>